<dbReference type="InterPro" id="IPR005025">
    <property type="entry name" value="FMN_Rdtase-like_dom"/>
</dbReference>
<dbReference type="PANTHER" id="PTHR30543">
    <property type="entry name" value="CHROMATE REDUCTASE"/>
    <property type="match status" value="1"/>
</dbReference>
<dbReference type="SUPFAM" id="SSF52218">
    <property type="entry name" value="Flavoproteins"/>
    <property type="match status" value="1"/>
</dbReference>
<dbReference type="GO" id="GO:0005829">
    <property type="term" value="C:cytosol"/>
    <property type="evidence" value="ECO:0007669"/>
    <property type="project" value="TreeGrafter"/>
</dbReference>
<dbReference type="RefSeq" id="WP_197311910.1">
    <property type="nucleotide sequence ID" value="NZ_JADZLT010000051.1"/>
</dbReference>
<sequence>MPHVRPKILVFAGSTRGGSYNAQLAALVARSLATRDVDVTLISLADYPMPLYNGDLEAAEGVPEAAKKLKELFVAHQGVFIASPEYNASVTPLLKNTLDWVSRVRPDKDKAPTPFKGRVFAVGAASNGTLGGIRSLIQIRQILELGLGALVIPEQISVAGAATAFDEQGGLSNPRAASLLDAMANRLVEEASRYAV</sequence>
<dbReference type="GO" id="GO:0010181">
    <property type="term" value="F:FMN binding"/>
    <property type="evidence" value="ECO:0007669"/>
    <property type="project" value="TreeGrafter"/>
</dbReference>
<dbReference type="Proteomes" id="UP000631694">
    <property type="component" value="Unassembled WGS sequence"/>
</dbReference>
<dbReference type="InterPro" id="IPR050712">
    <property type="entry name" value="NAD(P)H-dep_reductase"/>
</dbReference>
<dbReference type="Pfam" id="PF03358">
    <property type="entry name" value="FMN_red"/>
    <property type="match status" value="1"/>
</dbReference>
<name>A0A931I4S1_9HYPH</name>
<accession>A0A931I4S1</accession>
<dbReference type="PANTHER" id="PTHR30543:SF21">
    <property type="entry name" value="NAD(P)H-DEPENDENT FMN REDUCTASE LOT6"/>
    <property type="match status" value="1"/>
</dbReference>
<dbReference type="InterPro" id="IPR029039">
    <property type="entry name" value="Flavoprotein-like_sf"/>
</dbReference>
<dbReference type="GO" id="GO:0016491">
    <property type="term" value="F:oxidoreductase activity"/>
    <property type="evidence" value="ECO:0007669"/>
    <property type="project" value="InterPro"/>
</dbReference>
<keyword evidence="3" id="KW-1185">Reference proteome</keyword>
<feature type="domain" description="NADPH-dependent FMN reductase-like" evidence="1">
    <location>
        <begin position="6"/>
        <end position="161"/>
    </location>
</feature>
<comment type="caution">
    <text evidence="2">The sequence shown here is derived from an EMBL/GenBank/DDBJ whole genome shotgun (WGS) entry which is preliminary data.</text>
</comment>
<evidence type="ECO:0000259" key="1">
    <source>
        <dbReference type="Pfam" id="PF03358"/>
    </source>
</evidence>
<reference evidence="2" key="1">
    <citation type="submission" date="2020-12" db="EMBL/GenBank/DDBJ databases">
        <title>Methylobrevis albus sp. nov., isolated from fresh water lack sediment.</title>
        <authorList>
            <person name="Zou Q."/>
        </authorList>
    </citation>
    <scope>NUCLEOTIDE SEQUENCE</scope>
    <source>
        <strain evidence="2">L22</strain>
    </source>
</reference>
<proteinExistence type="predicted"/>
<evidence type="ECO:0000313" key="3">
    <source>
        <dbReference type="Proteomes" id="UP000631694"/>
    </source>
</evidence>
<dbReference type="AlphaFoldDB" id="A0A931I4S1"/>
<organism evidence="2 3">
    <name type="scientific">Methylobrevis albus</name>
    <dbReference type="NCBI Taxonomy" id="2793297"/>
    <lineage>
        <taxon>Bacteria</taxon>
        <taxon>Pseudomonadati</taxon>
        <taxon>Pseudomonadota</taxon>
        <taxon>Alphaproteobacteria</taxon>
        <taxon>Hyphomicrobiales</taxon>
        <taxon>Pleomorphomonadaceae</taxon>
        <taxon>Methylobrevis</taxon>
    </lineage>
</organism>
<gene>
    <name evidence="2" type="ORF">I5731_13410</name>
</gene>
<evidence type="ECO:0000313" key="2">
    <source>
        <dbReference type="EMBL" id="MBH0238828.1"/>
    </source>
</evidence>
<protein>
    <submittedName>
        <fullName evidence="2">NAD(P)H-dependent oxidoreductase</fullName>
    </submittedName>
</protein>
<dbReference type="Gene3D" id="3.40.50.360">
    <property type="match status" value="1"/>
</dbReference>
<dbReference type="EMBL" id="JADZLT010000051">
    <property type="protein sequence ID" value="MBH0238828.1"/>
    <property type="molecule type" value="Genomic_DNA"/>
</dbReference>